<sequence length="167" mass="18682">MGPAVPLPALAFQRYCRRPGNTMRERGMESQRHPRQSVPSQDGLWLTDPGSSLRGVRDNAVGASRTLLTDASLSAFWIRRKRMEAEAHPSRQRYALPQDEVICVARLVRGPPSHTLILRSRASGVSKDGPHTPTETLSCNRHRIFANTCRLQEREAICMNELGSSRP</sequence>
<feature type="region of interest" description="Disordered" evidence="1">
    <location>
        <begin position="24"/>
        <end position="49"/>
    </location>
</feature>
<evidence type="ECO:0000313" key="3">
    <source>
        <dbReference type="Proteomes" id="UP000048926"/>
    </source>
</evidence>
<dbReference type="Proteomes" id="UP000048926">
    <property type="component" value="Unassembled WGS sequence"/>
</dbReference>
<name>A0A0M6Y9K1_9HYPH</name>
<evidence type="ECO:0000313" key="2">
    <source>
        <dbReference type="EMBL" id="CTQ46348.1"/>
    </source>
</evidence>
<evidence type="ECO:0000256" key="1">
    <source>
        <dbReference type="SAM" id="MobiDB-lite"/>
    </source>
</evidence>
<dbReference type="AlphaFoldDB" id="A0A0M6Y9K1"/>
<gene>
    <name evidence="2" type="ORF">LAL4801_04807</name>
</gene>
<organism evidence="2 3">
    <name type="scientific">Roseibium aggregatum</name>
    <dbReference type="NCBI Taxonomy" id="187304"/>
    <lineage>
        <taxon>Bacteria</taxon>
        <taxon>Pseudomonadati</taxon>
        <taxon>Pseudomonadota</taxon>
        <taxon>Alphaproteobacteria</taxon>
        <taxon>Hyphomicrobiales</taxon>
        <taxon>Stappiaceae</taxon>
        <taxon>Roseibium</taxon>
    </lineage>
</organism>
<protein>
    <submittedName>
        <fullName evidence="2">Uncharacterized protein</fullName>
    </submittedName>
</protein>
<dbReference type="EMBL" id="CXST01000003">
    <property type="protein sequence ID" value="CTQ46348.1"/>
    <property type="molecule type" value="Genomic_DNA"/>
</dbReference>
<keyword evidence="3" id="KW-1185">Reference proteome</keyword>
<proteinExistence type="predicted"/>
<accession>A0A0M6Y9K1</accession>
<reference evidence="3" key="1">
    <citation type="submission" date="2015-07" db="EMBL/GenBank/DDBJ databases">
        <authorList>
            <person name="Rodrigo-Torres Lidia"/>
            <person name="Arahal R.David."/>
        </authorList>
    </citation>
    <scope>NUCLEOTIDE SEQUENCE [LARGE SCALE GENOMIC DNA]</scope>
    <source>
        <strain evidence="3">CECT 4801</strain>
    </source>
</reference>